<dbReference type="InterPro" id="IPR050574">
    <property type="entry name" value="HPF/YfiA_ribosome-assoc"/>
</dbReference>
<dbReference type="Gene3D" id="3.30.160.100">
    <property type="entry name" value="Ribosome hibernation promotion factor-like"/>
    <property type="match status" value="1"/>
</dbReference>
<gene>
    <name evidence="6" type="primary">raiA</name>
    <name evidence="6" type="ORF">GCM10022278_33040</name>
</gene>
<evidence type="ECO:0000256" key="2">
    <source>
        <dbReference type="ARBA" id="ARBA00038434"/>
    </source>
</evidence>
<dbReference type="InterPro" id="IPR003489">
    <property type="entry name" value="RHF/RaiA"/>
</dbReference>
<dbReference type="PANTHER" id="PTHR33231">
    <property type="entry name" value="30S RIBOSOMAL PROTEIN"/>
    <property type="match status" value="1"/>
</dbReference>
<comment type="caution">
    <text evidence="6">The sequence shown here is derived from an EMBL/GenBank/DDBJ whole genome shotgun (WGS) entry which is preliminary data.</text>
</comment>
<keyword evidence="7" id="KW-1185">Reference proteome</keyword>
<evidence type="ECO:0000256" key="5">
    <source>
        <dbReference type="ARBA" id="ARBA00041319"/>
    </source>
</evidence>
<reference evidence="7" key="1">
    <citation type="journal article" date="2019" name="Int. J. Syst. Evol. Microbiol.">
        <title>The Global Catalogue of Microorganisms (GCM) 10K type strain sequencing project: providing services to taxonomists for standard genome sequencing and annotation.</title>
        <authorList>
            <consortium name="The Broad Institute Genomics Platform"/>
            <consortium name="The Broad Institute Genome Sequencing Center for Infectious Disease"/>
            <person name="Wu L."/>
            <person name="Ma J."/>
        </authorList>
    </citation>
    <scope>NUCLEOTIDE SEQUENCE [LARGE SCALE GENOMIC DNA]</scope>
    <source>
        <strain evidence="7">JCM 17555</strain>
    </source>
</reference>
<dbReference type="RefSeq" id="WP_344808430.1">
    <property type="nucleotide sequence ID" value="NZ_BAABBO010000016.1"/>
</dbReference>
<dbReference type="Proteomes" id="UP001501337">
    <property type="component" value="Unassembled WGS sequence"/>
</dbReference>
<accession>A0ABP7PXV1</accession>
<comment type="similarity">
    <text evidence="2">Belongs to the HPF/YfiA ribosome-associated protein family. Short HPF subfamily.</text>
</comment>
<comment type="subunit">
    <text evidence="3">Associates exclusively with 100S ribosomes, which are dimers of 70S ribosomes.</text>
</comment>
<organism evidence="6 7">
    <name type="scientific">Allohahella marinimesophila</name>
    <dbReference type="NCBI Taxonomy" id="1054972"/>
    <lineage>
        <taxon>Bacteria</taxon>
        <taxon>Pseudomonadati</taxon>
        <taxon>Pseudomonadota</taxon>
        <taxon>Gammaproteobacteria</taxon>
        <taxon>Oceanospirillales</taxon>
        <taxon>Hahellaceae</taxon>
        <taxon>Allohahella</taxon>
    </lineage>
</organism>
<dbReference type="Pfam" id="PF02482">
    <property type="entry name" value="Ribosomal_S30AE"/>
    <property type="match status" value="1"/>
</dbReference>
<evidence type="ECO:0000313" key="7">
    <source>
        <dbReference type="Proteomes" id="UP001501337"/>
    </source>
</evidence>
<evidence type="ECO:0000313" key="6">
    <source>
        <dbReference type="EMBL" id="GAA3973211.1"/>
    </source>
</evidence>
<name>A0ABP7PXV1_9GAMM</name>
<dbReference type="InterPro" id="IPR036567">
    <property type="entry name" value="RHF-like"/>
</dbReference>
<keyword evidence="1" id="KW-0810">Translation regulation</keyword>
<evidence type="ECO:0000256" key="4">
    <source>
        <dbReference type="ARBA" id="ARBA00041148"/>
    </source>
</evidence>
<dbReference type="PANTHER" id="PTHR33231:SF1">
    <property type="entry name" value="30S RIBOSOMAL PROTEIN"/>
    <property type="match status" value="1"/>
</dbReference>
<sequence>MQLNITGQNIDLTDALKSHVEAKFDKLQRHVDSISNVQVTLAVEKQRQMAEATLHMSGSDVHANAEDLDMYSAIDQLADKLDRQVLKQKEKQVERNHGVNAR</sequence>
<dbReference type="EMBL" id="BAABBO010000016">
    <property type="protein sequence ID" value="GAA3973211.1"/>
    <property type="molecule type" value="Genomic_DNA"/>
</dbReference>
<evidence type="ECO:0000256" key="1">
    <source>
        <dbReference type="ARBA" id="ARBA00022845"/>
    </source>
</evidence>
<dbReference type="CDD" id="cd00552">
    <property type="entry name" value="RaiA"/>
    <property type="match status" value="1"/>
</dbReference>
<dbReference type="NCBIfam" id="TIGR00741">
    <property type="entry name" value="yfiA"/>
    <property type="match status" value="1"/>
</dbReference>
<dbReference type="SUPFAM" id="SSF69754">
    <property type="entry name" value="Ribosome binding protein Y (YfiA homologue)"/>
    <property type="match status" value="1"/>
</dbReference>
<proteinExistence type="inferred from homology"/>
<protein>
    <recommendedName>
        <fullName evidence="4">Ribosome hibernation promoting factor</fullName>
    </recommendedName>
    <alternativeName>
        <fullName evidence="5">Hibernation factor HPF</fullName>
    </alternativeName>
</protein>
<evidence type="ECO:0000256" key="3">
    <source>
        <dbReference type="ARBA" id="ARBA00038695"/>
    </source>
</evidence>